<dbReference type="SUPFAM" id="SSF53335">
    <property type="entry name" value="S-adenosyl-L-methionine-dependent methyltransferases"/>
    <property type="match status" value="1"/>
</dbReference>
<dbReference type="Gene3D" id="3.40.50.150">
    <property type="entry name" value="Vaccinia Virus protein VP39"/>
    <property type="match status" value="1"/>
</dbReference>
<sequence>MSPNEVDKWFELQSLQSFQFCYPRYLQAKAPIDKKAFHKDTWDHMSTLVNSLSKKTIRLLDVGAGIGSMFLHLLEGQVLNKFSSIEYVLIDSNVENWLFAIDWLISEIKQRFPHYSILQKMPVEEILSTDRFHTTQTIEYLSVDPRNSVHVDQGKSEGLSEKNCLELQLSSEVQNIFLRFYCGDIVHFSQLTHFRGYFDVVIAAAFLDLYDCSSMIETLFNLLQNSGIFYFPINYDGEMSFSPKGSEQPMESQVTKAYHAVMDGIESNEQSQHSQSGQCVLRICKDRAIDMKHGDAWWNVGCEDPKSKYFLMCILRFIKDSTKHLVKGPVLDSYFFLREQQLNQNVLRYFAKNMDCCGKVHFNWFTAI</sequence>
<dbReference type="OrthoDB" id="10370485at2759"/>
<evidence type="ECO:0000313" key="1">
    <source>
        <dbReference type="EMBL" id="GJQ09395.1"/>
    </source>
</evidence>
<dbReference type="EMBL" id="BQMJ01000008">
    <property type="protein sequence ID" value="GJQ09395.1"/>
    <property type="molecule type" value="Genomic_DNA"/>
</dbReference>
<accession>A0A9C7PRW5</accession>
<name>A0A9C7PRW5_9RHOD</name>
<proteinExistence type="predicted"/>
<reference evidence="1" key="2">
    <citation type="submission" date="2022-01" db="EMBL/GenBank/DDBJ databases">
        <authorList>
            <person name="Hirooka S."/>
            <person name="Miyagishima S.Y."/>
        </authorList>
    </citation>
    <scope>NUCLEOTIDE SEQUENCE</scope>
    <source>
        <strain evidence="1">NBRC 102759</strain>
    </source>
</reference>
<gene>
    <name evidence="1" type="ORF">GpartN1_g1186.t1</name>
</gene>
<organism evidence="1 2">
    <name type="scientific">Galdieria partita</name>
    <dbReference type="NCBI Taxonomy" id="83374"/>
    <lineage>
        <taxon>Eukaryota</taxon>
        <taxon>Rhodophyta</taxon>
        <taxon>Bangiophyceae</taxon>
        <taxon>Galdieriales</taxon>
        <taxon>Galdieriaceae</taxon>
        <taxon>Galdieria</taxon>
    </lineage>
</organism>
<dbReference type="AlphaFoldDB" id="A0A9C7PRW5"/>
<keyword evidence="2" id="KW-1185">Reference proteome</keyword>
<dbReference type="InterPro" id="IPR029063">
    <property type="entry name" value="SAM-dependent_MTases_sf"/>
</dbReference>
<dbReference type="Proteomes" id="UP001061958">
    <property type="component" value="Unassembled WGS sequence"/>
</dbReference>
<protein>
    <submittedName>
        <fullName evidence="1">Uncharacterized protein</fullName>
    </submittedName>
</protein>
<evidence type="ECO:0000313" key="2">
    <source>
        <dbReference type="Proteomes" id="UP001061958"/>
    </source>
</evidence>
<comment type="caution">
    <text evidence="1">The sequence shown here is derived from an EMBL/GenBank/DDBJ whole genome shotgun (WGS) entry which is preliminary data.</text>
</comment>
<reference evidence="1" key="1">
    <citation type="journal article" date="2022" name="Proc. Natl. Acad. Sci. U.S.A.">
        <title>Life cycle and functional genomics of the unicellular red alga Galdieria for elucidating algal and plant evolution and industrial use.</title>
        <authorList>
            <person name="Hirooka S."/>
            <person name="Itabashi T."/>
            <person name="Ichinose T.M."/>
            <person name="Onuma R."/>
            <person name="Fujiwara T."/>
            <person name="Yamashita S."/>
            <person name="Jong L.W."/>
            <person name="Tomita R."/>
            <person name="Iwane A.H."/>
            <person name="Miyagishima S.Y."/>
        </authorList>
    </citation>
    <scope>NUCLEOTIDE SEQUENCE</scope>
    <source>
        <strain evidence="1">NBRC 102759</strain>
    </source>
</reference>